<evidence type="ECO:0008006" key="3">
    <source>
        <dbReference type="Google" id="ProtNLM"/>
    </source>
</evidence>
<name>A0A238YE04_9ACTN</name>
<dbReference type="EMBL" id="FZNP01000005">
    <property type="protein sequence ID" value="SNR68833.1"/>
    <property type="molecule type" value="Genomic_DNA"/>
</dbReference>
<proteinExistence type="predicted"/>
<accession>A0A238YE04</accession>
<protein>
    <recommendedName>
        <fullName evidence="3">Sporulation and spore germination</fullName>
    </recommendedName>
</protein>
<dbReference type="AlphaFoldDB" id="A0A238YE04"/>
<dbReference type="Proteomes" id="UP000198420">
    <property type="component" value="Unassembled WGS sequence"/>
</dbReference>
<evidence type="ECO:0000313" key="1">
    <source>
        <dbReference type="EMBL" id="SNR68833.1"/>
    </source>
</evidence>
<gene>
    <name evidence="1" type="ORF">SAMN06265355_105436</name>
</gene>
<keyword evidence="2" id="KW-1185">Reference proteome</keyword>
<reference evidence="2" key="1">
    <citation type="submission" date="2017-06" db="EMBL/GenBank/DDBJ databases">
        <authorList>
            <person name="Varghese N."/>
            <person name="Submissions S."/>
        </authorList>
    </citation>
    <scope>NUCLEOTIDE SEQUENCE [LARGE SCALE GENOMIC DNA]</scope>
    <source>
        <strain evidence="2">DSM 44485</strain>
    </source>
</reference>
<evidence type="ECO:0000313" key="2">
    <source>
        <dbReference type="Proteomes" id="UP000198420"/>
    </source>
</evidence>
<organism evidence="1 2">
    <name type="scientific">Actinomadura mexicana</name>
    <dbReference type="NCBI Taxonomy" id="134959"/>
    <lineage>
        <taxon>Bacteria</taxon>
        <taxon>Bacillati</taxon>
        <taxon>Actinomycetota</taxon>
        <taxon>Actinomycetes</taxon>
        <taxon>Streptosporangiales</taxon>
        <taxon>Thermomonosporaceae</taxon>
        <taxon>Actinomadura</taxon>
    </lineage>
</organism>
<dbReference type="PROSITE" id="PS51257">
    <property type="entry name" value="PROKAR_LIPOPROTEIN"/>
    <property type="match status" value="1"/>
</dbReference>
<dbReference type="RefSeq" id="WP_089312518.1">
    <property type="nucleotide sequence ID" value="NZ_FZNP01000005.1"/>
</dbReference>
<dbReference type="OrthoDB" id="3626511at2"/>
<sequence>MRRTDRVRAFLAVAVCAALAGCGIRPTGIISAGDQPLAQAHAATITVYLVRGGRLVPVTRPGLPGEPHLAIQQLNVPPTRSELAMGLRTDVHDELDAYSVEDVSSPVGRPAQLVVRPSGEPAGEKTWSRTAKAQIACTAQVIPGIRRVNLWSTVNPTKNRWELLTCDQFADLLD</sequence>